<protein>
    <submittedName>
        <fullName evidence="1">Uncharacterized protein</fullName>
    </submittedName>
</protein>
<evidence type="ECO:0000313" key="2">
    <source>
        <dbReference type="Proteomes" id="UP000828390"/>
    </source>
</evidence>
<reference evidence="1" key="2">
    <citation type="submission" date="2020-11" db="EMBL/GenBank/DDBJ databases">
        <authorList>
            <person name="McCartney M.A."/>
            <person name="Auch B."/>
            <person name="Kono T."/>
            <person name="Mallez S."/>
            <person name="Becker A."/>
            <person name="Gohl D.M."/>
            <person name="Silverstein K.A.T."/>
            <person name="Koren S."/>
            <person name="Bechman K.B."/>
            <person name="Herman A."/>
            <person name="Abrahante J.E."/>
            <person name="Garbe J."/>
        </authorList>
    </citation>
    <scope>NUCLEOTIDE SEQUENCE</scope>
    <source>
        <strain evidence="1">Duluth1</strain>
        <tissue evidence="1">Whole animal</tissue>
    </source>
</reference>
<accession>A0A9D4F2P2</accession>
<organism evidence="1 2">
    <name type="scientific">Dreissena polymorpha</name>
    <name type="common">Zebra mussel</name>
    <name type="synonym">Mytilus polymorpha</name>
    <dbReference type="NCBI Taxonomy" id="45954"/>
    <lineage>
        <taxon>Eukaryota</taxon>
        <taxon>Metazoa</taxon>
        <taxon>Spiralia</taxon>
        <taxon>Lophotrochozoa</taxon>
        <taxon>Mollusca</taxon>
        <taxon>Bivalvia</taxon>
        <taxon>Autobranchia</taxon>
        <taxon>Heteroconchia</taxon>
        <taxon>Euheterodonta</taxon>
        <taxon>Imparidentia</taxon>
        <taxon>Neoheterodontei</taxon>
        <taxon>Myida</taxon>
        <taxon>Dreissenoidea</taxon>
        <taxon>Dreissenidae</taxon>
        <taxon>Dreissena</taxon>
    </lineage>
</organism>
<proteinExistence type="predicted"/>
<keyword evidence="2" id="KW-1185">Reference proteome</keyword>
<dbReference type="Proteomes" id="UP000828390">
    <property type="component" value="Unassembled WGS sequence"/>
</dbReference>
<gene>
    <name evidence="1" type="ORF">DPMN_166756</name>
</gene>
<reference evidence="1" key="1">
    <citation type="journal article" date="2019" name="bioRxiv">
        <title>The Genome of the Zebra Mussel, Dreissena polymorpha: A Resource for Invasive Species Research.</title>
        <authorList>
            <person name="McCartney M.A."/>
            <person name="Auch B."/>
            <person name="Kono T."/>
            <person name="Mallez S."/>
            <person name="Zhang Y."/>
            <person name="Obille A."/>
            <person name="Becker A."/>
            <person name="Abrahante J.E."/>
            <person name="Garbe J."/>
            <person name="Badalamenti J.P."/>
            <person name="Herman A."/>
            <person name="Mangelson H."/>
            <person name="Liachko I."/>
            <person name="Sullivan S."/>
            <person name="Sone E.D."/>
            <person name="Koren S."/>
            <person name="Silverstein K.A.T."/>
            <person name="Beckman K.B."/>
            <person name="Gohl D.M."/>
        </authorList>
    </citation>
    <scope>NUCLEOTIDE SEQUENCE</scope>
    <source>
        <strain evidence="1">Duluth1</strain>
        <tissue evidence="1">Whole animal</tissue>
    </source>
</reference>
<sequence length="106" mass="11559">MLSGPVALCGSRFARSFLVPSFQMVKLGMSGKWVSQGDGICVESSLVNTLQNWSFSMVALVVGSLCANPSCFRGYMPQLSHLLDLTSVYSFFGFRSVVTISLMYVL</sequence>
<dbReference type="EMBL" id="JAIWYP010000008">
    <property type="protein sequence ID" value="KAH3788610.1"/>
    <property type="molecule type" value="Genomic_DNA"/>
</dbReference>
<evidence type="ECO:0000313" key="1">
    <source>
        <dbReference type="EMBL" id="KAH3788610.1"/>
    </source>
</evidence>
<dbReference type="AlphaFoldDB" id="A0A9D4F2P2"/>
<comment type="caution">
    <text evidence="1">The sequence shown here is derived from an EMBL/GenBank/DDBJ whole genome shotgun (WGS) entry which is preliminary data.</text>
</comment>
<name>A0A9D4F2P2_DREPO</name>